<evidence type="ECO:0000256" key="2">
    <source>
        <dbReference type="SAM" id="Phobius"/>
    </source>
</evidence>
<reference evidence="6 7" key="1">
    <citation type="submission" date="2019-08" db="EMBL/GenBank/DDBJ databases">
        <title>Draft genome sequences of two oriental melons (Cucumis melo L. var makuwa).</title>
        <authorList>
            <person name="Kwon S.-Y."/>
        </authorList>
    </citation>
    <scope>NUCLEOTIDE SEQUENCE [LARGE SCALE GENOMIC DNA]</scope>
    <source>
        <strain evidence="7">cv. Chang Bougi</strain>
        <strain evidence="6">cv. SW 3</strain>
        <tissue evidence="5">Leaf</tissue>
    </source>
</reference>
<name>A0A5D3BCG4_CUCMM</name>
<evidence type="ECO:0000313" key="4">
    <source>
        <dbReference type="EMBL" id="KAA0035100.1"/>
    </source>
</evidence>
<keyword evidence="2" id="KW-1133">Transmembrane helix</keyword>
<feature type="region of interest" description="Disordered" evidence="1">
    <location>
        <begin position="27"/>
        <end position="53"/>
    </location>
</feature>
<evidence type="ECO:0000313" key="6">
    <source>
        <dbReference type="Proteomes" id="UP000321393"/>
    </source>
</evidence>
<evidence type="ECO:0000256" key="3">
    <source>
        <dbReference type="SAM" id="SignalP"/>
    </source>
</evidence>
<gene>
    <name evidence="5" type="ORF">E5676_scaffold271G00480</name>
    <name evidence="4" type="ORF">E6C27_scaffold57G001750</name>
</gene>
<dbReference type="EMBL" id="SSTD01019979">
    <property type="protein sequence ID" value="TYJ95978.1"/>
    <property type="molecule type" value="Genomic_DNA"/>
</dbReference>
<protein>
    <recommendedName>
        <fullName evidence="8">Transmembrane protein</fullName>
    </recommendedName>
</protein>
<evidence type="ECO:0000313" key="5">
    <source>
        <dbReference type="EMBL" id="TYJ95978.1"/>
    </source>
</evidence>
<organism evidence="5 7">
    <name type="scientific">Cucumis melo var. makuwa</name>
    <name type="common">Oriental melon</name>
    <dbReference type="NCBI Taxonomy" id="1194695"/>
    <lineage>
        <taxon>Eukaryota</taxon>
        <taxon>Viridiplantae</taxon>
        <taxon>Streptophyta</taxon>
        <taxon>Embryophyta</taxon>
        <taxon>Tracheophyta</taxon>
        <taxon>Spermatophyta</taxon>
        <taxon>Magnoliopsida</taxon>
        <taxon>eudicotyledons</taxon>
        <taxon>Gunneridae</taxon>
        <taxon>Pentapetalae</taxon>
        <taxon>rosids</taxon>
        <taxon>fabids</taxon>
        <taxon>Cucurbitales</taxon>
        <taxon>Cucurbitaceae</taxon>
        <taxon>Benincaseae</taxon>
        <taxon>Cucumis</taxon>
    </lineage>
</organism>
<proteinExistence type="predicted"/>
<comment type="caution">
    <text evidence="5">The sequence shown here is derived from an EMBL/GenBank/DDBJ whole genome shotgun (WGS) entry which is preliminary data.</text>
</comment>
<dbReference type="Proteomes" id="UP000321947">
    <property type="component" value="Unassembled WGS sequence"/>
</dbReference>
<evidence type="ECO:0000256" key="1">
    <source>
        <dbReference type="SAM" id="MobiDB-lite"/>
    </source>
</evidence>
<dbReference type="Proteomes" id="UP000321393">
    <property type="component" value="Unassembled WGS sequence"/>
</dbReference>
<evidence type="ECO:0008006" key="8">
    <source>
        <dbReference type="Google" id="ProtNLM"/>
    </source>
</evidence>
<evidence type="ECO:0000313" key="7">
    <source>
        <dbReference type="Proteomes" id="UP000321947"/>
    </source>
</evidence>
<accession>A0A5D3BCG4</accession>
<keyword evidence="3" id="KW-0732">Signal</keyword>
<keyword evidence="2" id="KW-0472">Membrane</keyword>
<keyword evidence="2" id="KW-0812">Transmembrane</keyword>
<dbReference type="AlphaFoldDB" id="A0A5D3BCG4"/>
<feature type="chain" id="PRO_5042722930" description="Transmembrane protein" evidence="3">
    <location>
        <begin position="25"/>
        <end position="97"/>
    </location>
</feature>
<dbReference type="EMBL" id="SSTE01020204">
    <property type="protein sequence ID" value="KAA0035100.1"/>
    <property type="molecule type" value="Genomic_DNA"/>
</dbReference>
<feature type="transmembrane region" description="Helical" evidence="2">
    <location>
        <begin position="77"/>
        <end position="96"/>
    </location>
</feature>
<sequence length="97" mass="10232">MAAIHRFLLPLALISLLLFSESLAAISSTDHGQNSNRRGDKGSDTSLAGKIISKRGVRSGVTAGRSTSSSSAQMSSSFFNVGSLICFNIAFVFAMFL</sequence>
<feature type="signal peptide" evidence="3">
    <location>
        <begin position="1"/>
        <end position="24"/>
    </location>
</feature>